<organism evidence="2 3">
    <name type="scientific">Bifidobacterium cuniculi</name>
    <dbReference type="NCBI Taxonomy" id="1688"/>
    <lineage>
        <taxon>Bacteria</taxon>
        <taxon>Bacillati</taxon>
        <taxon>Actinomycetota</taxon>
        <taxon>Actinomycetes</taxon>
        <taxon>Bifidobacteriales</taxon>
        <taxon>Bifidobacteriaceae</taxon>
        <taxon>Bifidobacterium</taxon>
    </lineage>
</organism>
<protein>
    <submittedName>
        <fullName evidence="2">Uncharacterized protein</fullName>
    </submittedName>
</protein>
<dbReference type="OrthoDB" id="4548637at2"/>
<dbReference type="Proteomes" id="UP000029067">
    <property type="component" value="Unassembled WGS sequence"/>
</dbReference>
<dbReference type="RefSeq" id="WP_051920420.1">
    <property type="nucleotide sequence ID" value="NZ_JGYV01000001.1"/>
</dbReference>
<dbReference type="STRING" id="1688.BCUN_0231"/>
<keyword evidence="3" id="KW-1185">Reference proteome</keyword>
<dbReference type="AlphaFoldDB" id="A0A087B3Y6"/>
<proteinExistence type="predicted"/>
<feature type="region of interest" description="Disordered" evidence="1">
    <location>
        <begin position="1"/>
        <end position="21"/>
    </location>
</feature>
<sequence>MSGFNDFNPQSYQNTPSQESRAASIMGVDEFGAGGAKAFFNADSQVGDSVTGQVLEEEILQVTDFDDHTPKYWADGTPQRQMRIIIQTDLHDDEYDDGTRAIYIKGWGVQMQAYRAARRANHNQPPRPGDTFTATFTGLGPRGKKGQPPKLYRYEITPAPAKAVADFGAPQPAAQPAPSTPAQEQAQAAPQGAPAALTPEQVATITALRDAGLGPDQVAAQLHLPVQQVYQAGQRPAAQEPAF</sequence>
<name>A0A087B3Y6_9BIFI</name>
<evidence type="ECO:0000313" key="2">
    <source>
        <dbReference type="EMBL" id="KFI65736.1"/>
    </source>
</evidence>
<gene>
    <name evidence="2" type="ORF">BCUN_0231</name>
</gene>
<feature type="region of interest" description="Disordered" evidence="1">
    <location>
        <begin position="169"/>
        <end position="200"/>
    </location>
</feature>
<evidence type="ECO:0000313" key="3">
    <source>
        <dbReference type="Proteomes" id="UP000029067"/>
    </source>
</evidence>
<evidence type="ECO:0000256" key="1">
    <source>
        <dbReference type="SAM" id="MobiDB-lite"/>
    </source>
</evidence>
<reference evidence="2 3" key="1">
    <citation type="submission" date="2014-03" db="EMBL/GenBank/DDBJ databases">
        <title>Genomics of Bifidobacteria.</title>
        <authorList>
            <person name="Ventura M."/>
            <person name="Milani C."/>
            <person name="Lugli G.A."/>
        </authorList>
    </citation>
    <scope>NUCLEOTIDE SEQUENCE [LARGE SCALE GENOMIC DNA]</scope>
    <source>
        <strain evidence="2 3">LMG 10738</strain>
    </source>
</reference>
<feature type="compositionally biased region" description="Low complexity" evidence="1">
    <location>
        <begin position="180"/>
        <end position="196"/>
    </location>
</feature>
<feature type="region of interest" description="Disordered" evidence="1">
    <location>
        <begin position="120"/>
        <end position="149"/>
    </location>
</feature>
<accession>A0A087B3Y6</accession>
<comment type="caution">
    <text evidence="2">The sequence shown here is derived from an EMBL/GenBank/DDBJ whole genome shotgun (WGS) entry which is preliminary data.</text>
</comment>
<dbReference type="EMBL" id="JGYV01000001">
    <property type="protein sequence ID" value="KFI65736.1"/>
    <property type="molecule type" value="Genomic_DNA"/>
</dbReference>
<dbReference type="eggNOG" id="COG0629">
    <property type="taxonomic scope" value="Bacteria"/>
</dbReference>